<name>A0A7I8W4W5_9ANNE</name>
<organism evidence="2 3">
    <name type="scientific">Dimorphilus gyrociliatus</name>
    <dbReference type="NCBI Taxonomy" id="2664684"/>
    <lineage>
        <taxon>Eukaryota</taxon>
        <taxon>Metazoa</taxon>
        <taxon>Spiralia</taxon>
        <taxon>Lophotrochozoa</taxon>
        <taxon>Annelida</taxon>
        <taxon>Polychaeta</taxon>
        <taxon>Polychaeta incertae sedis</taxon>
        <taxon>Dinophilidae</taxon>
        <taxon>Dimorphilus</taxon>
    </lineage>
</organism>
<evidence type="ECO:0000313" key="3">
    <source>
        <dbReference type="Proteomes" id="UP000549394"/>
    </source>
</evidence>
<accession>A0A7I8W4W5</accession>
<comment type="caution">
    <text evidence="2">The sequence shown here is derived from an EMBL/GenBank/DDBJ whole genome shotgun (WGS) entry which is preliminary data.</text>
</comment>
<gene>
    <name evidence="2" type="ORF">DGYR_LOCUS11254</name>
</gene>
<reference evidence="2 3" key="1">
    <citation type="submission" date="2020-08" db="EMBL/GenBank/DDBJ databases">
        <authorList>
            <person name="Hejnol A."/>
        </authorList>
    </citation>
    <scope>NUCLEOTIDE SEQUENCE [LARGE SCALE GENOMIC DNA]</scope>
</reference>
<sequence>MNKEKSTLLWCYKTPNKLFTVNLEDNPLESIRNYVSNKLDIQTNYELVTIGGAYSKFMPIKSVLSHTLLDSIILVLPKKSINLTIWRKQEEICSLNIQLMQTVYHLKKKLSDLKGWPVNLIDFTFKGDILENSTQLANLQLDGKIQLILQPSPPFIIIVETFWGDTYQTEANRCSTANEIIQSIIIQTLSESVRFDYKNFLPPIESYVHLIMLKLNGTLLKGNECLNKYNLKPGDIVKIVTTGLERMEEIIDIHIVLSKGTVLEMVSARYDTWFIIALKLHFLLGISIDKITIALNHGHVKLHQPLLDSEDYDEKAIITANVYTNNKPKGQSNDCLKLSVKAPSGVVHQFSLNIRSKIKDVKRILRQEKLLEEIKYMNILHNNQILSSNFRIIELRQNEIIHLELQLKTISLNIKSKGNLDIQLTIPIKTSLAQLIEKIKPNTGNLGIIHAGKYLEENEENNLVHHGLYINSSIWLSTIENENILYLATSTAIVPLVIRSEGIDGLQIQQLQLSVGSRISLQLFANWRYKRESKTRVRRHVVSRLCRNSPQPSRTPMKDYSRILSSRQSARTTRFAGLSARPSLSRQSTGVKSIQENNWTMMTPLEYRNLRQQKLFKNQFYEQLAQEQRMKDWKNSPWSSIELRQLVRSPQISIVRDTFKSDKLIISE</sequence>
<dbReference type="Gene3D" id="3.10.20.90">
    <property type="entry name" value="Phosphatidylinositol 3-kinase Catalytic Subunit, Chain A, domain 1"/>
    <property type="match status" value="1"/>
</dbReference>
<feature type="domain" description="Ubiquitin-like" evidence="1">
    <location>
        <begin position="81"/>
        <end position="149"/>
    </location>
</feature>
<evidence type="ECO:0000313" key="2">
    <source>
        <dbReference type="EMBL" id="CAD5123589.1"/>
    </source>
</evidence>
<dbReference type="AlphaFoldDB" id="A0A7I8W4W5"/>
<dbReference type="OrthoDB" id="6122380at2759"/>
<dbReference type="EMBL" id="CAJFCJ010000019">
    <property type="protein sequence ID" value="CAD5123589.1"/>
    <property type="molecule type" value="Genomic_DNA"/>
</dbReference>
<dbReference type="PROSITE" id="PS50053">
    <property type="entry name" value="UBIQUITIN_2"/>
    <property type="match status" value="1"/>
</dbReference>
<keyword evidence="3" id="KW-1185">Reference proteome</keyword>
<dbReference type="Pfam" id="PF00240">
    <property type="entry name" value="ubiquitin"/>
    <property type="match status" value="1"/>
</dbReference>
<dbReference type="Proteomes" id="UP000549394">
    <property type="component" value="Unassembled WGS sequence"/>
</dbReference>
<dbReference type="SUPFAM" id="SSF54236">
    <property type="entry name" value="Ubiquitin-like"/>
    <property type="match status" value="1"/>
</dbReference>
<protein>
    <recommendedName>
        <fullName evidence="1">Ubiquitin-like domain-containing protein</fullName>
    </recommendedName>
</protein>
<dbReference type="InterPro" id="IPR000626">
    <property type="entry name" value="Ubiquitin-like_dom"/>
</dbReference>
<evidence type="ECO:0000259" key="1">
    <source>
        <dbReference type="PROSITE" id="PS50053"/>
    </source>
</evidence>
<dbReference type="InterPro" id="IPR029071">
    <property type="entry name" value="Ubiquitin-like_domsf"/>
</dbReference>
<proteinExistence type="predicted"/>